<feature type="domain" description="NB-ARC" evidence="1">
    <location>
        <begin position="73"/>
        <end position="215"/>
    </location>
</feature>
<evidence type="ECO:0000313" key="3">
    <source>
        <dbReference type="EMBL" id="MFC5058669.1"/>
    </source>
</evidence>
<dbReference type="Pfam" id="PF25000">
    <property type="entry name" value="DUF7779"/>
    <property type="match status" value="1"/>
</dbReference>
<keyword evidence="4" id="KW-1185">Reference proteome</keyword>
<dbReference type="Gene3D" id="3.40.50.300">
    <property type="entry name" value="P-loop containing nucleotide triphosphate hydrolases"/>
    <property type="match status" value="1"/>
</dbReference>
<evidence type="ECO:0000259" key="1">
    <source>
        <dbReference type="Pfam" id="PF00931"/>
    </source>
</evidence>
<dbReference type="Pfam" id="PF00931">
    <property type="entry name" value="NB-ARC"/>
    <property type="match status" value="1"/>
</dbReference>
<comment type="caution">
    <text evidence="3">The sequence shown here is derived from an EMBL/GenBank/DDBJ whole genome shotgun (WGS) entry which is preliminary data.</text>
</comment>
<dbReference type="Gene3D" id="1.25.40.10">
    <property type="entry name" value="Tetratricopeptide repeat domain"/>
    <property type="match status" value="2"/>
</dbReference>
<reference evidence="4" key="1">
    <citation type="journal article" date="2019" name="Int. J. Syst. Evol. Microbiol.">
        <title>The Global Catalogue of Microorganisms (GCM) 10K type strain sequencing project: providing services to taxonomists for standard genome sequencing and annotation.</title>
        <authorList>
            <consortium name="The Broad Institute Genomics Platform"/>
            <consortium name="The Broad Institute Genome Sequencing Center for Infectious Disease"/>
            <person name="Wu L."/>
            <person name="Ma J."/>
        </authorList>
    </citation>
    <scope>NUCLEOTIDE SEQUENCE [LARGE SCALE GENOMIC DNA]</scope>
    <source>
        <strain evidence="4">KCTC 12848</strain>
    </source>
</reference>
<dbReference type="PANTHER" id="PTHR46082">
    <property type="entry name" value="ATP/GTP-BINDING PROTEIN-RELATED"/>
    <property type="match status" value="1"/>
</dbReference>
<dbReference type="InterPro" id="IPR053137">
    <property type="entry name" value="NLR-like"/>
</dbReference>
<evidence type="ECO:0000313" key="4">
    <source>
        <dbReference type="Proteomes" id="UP001595833"/>
    </source>
</evidence>
<dbReference type="InterPro" id="IPR027417">
    <property type="entry name" value="P-loop_NTPase"/>
</dbReference>
<dbReference type="InterPro" id="IPR011990">
    <property type="entry name" value="TPR-like_helical_dom_sf"/>
</dbReference>
<dbReference type="EMBL" id="JBHSJB010000033">
    <property type="protein sequence ID" value="MFC5058669.1"/>
    <property type="molecule type" value="Genomic_DNA"/>
</dbReference>
<dbReference type="Proteomes" id="UP001595833">
    <property type="component" value="Unassembled WGS sequence"/>
</dbReference>
<feature type="domain" description="DUF7779" evidence="2">
    <location>
        <begin position="307"/>
        <end position="391"/>
    </location>
</feature>
<evidence type="ECO:0000259" key="2">
    <source>
        <dbReference type="Pfam" id="PF25000"/>
    </source>
</evidence>
<dbReference type="RefSeq" id="WP_344038784.1">
    <property type="nucleotide sequence ID" value="NZ_BAAAKE010000013.1"/>
</dbReference>
<dbReference type="InterPro" id="IPR002182">
    <property type="entry name" value="NB-ARC"/>
</dbReference>
<dbReference type="InterPro" id="IPR056681">
    <property type="entry name" value="DUF7779"/>
</dbReference>
<gene>
    <name evidence="3" type="ORF">ACFPFM_33585</name>
</gene>
<dbReference type="SUPFAM" id="SSF48452">
    <property type="entry name" value="TPR-like"/>
    <property type="match status" value="2"/>
</dbReference>
<accession>A0ABV9Y8H5</accession>
<dbReference type="PANTHER" id="PTHR46082:SF6">
    <property type="entry name" value="AAA+ ATPASE DOMAIN-CONTAINING PROTEIN-RELATED"/>
    <property type="match status" value="1"/>
</dbReference>
<dbReference type="Pfam" id="PF13424">
    <property type="entry name" value="TPR_12"/>
    <property type="match status" value="1"/>
</dbReference>
<organism evidence="3 4">
    <name type="scientific">Saccharothrix xinjiangensis</name>
    <dbReference type="NCBI Taxonomy" id="204798"/>
    <lineage>
        <taxon>Bacteria</taxon>
        <taxon>Bacillati</taxon>
        <taxon>Actinomycetota</taxon>
        <taxon>Actinomycetes</taxon>
        <taxon>Pseudonocardiales</taxon>
        <taxon>Pseudonocardiaceae</taxon>
        <taxon>Saccharothrix</taxon>
    </lineage>
</organism>
<proteinExistence type="predicted"/>
<sequence length="761" mass="82260">MVDGHGEAPAGDVSNSVVGGAPDMVLQAGVIEGDVYQYGHPPRTTARLPYRFGRVPPRADAFQPRTLPMDVGDARTVVLSGPGGAGKTQVAVDHAETAWTAGLVDLLVWVTATDRGTVMADYATLAADLTGVEDTDPAAGSRRLLGWLVSTQVRWLIVLDDLRVPSDVNGLWPPRSGSGRTLVTTRRSDAALRGGRHVVPVGMFEPDESAAYLAAKLVPHPGLEAGAVELAQRMRHLPLALAQAAAYLIDRQLTCVEYVRRFDDTRRRLAALLPEPGAVPDEYQATVATTWSMSVDLADRLAPEGLAGPLLEVAALLDPDGIPAAVLAAPAVLGHLAGVTGRNVGAEQARDALTCLSRLSLATFRPDRVHGEVRVHSLVQRATRDAVGDERLAALTDTVAKALLEVWPSVEIDAQLAEALRANAAALHKVAAQWLWSRCCPPVLRRMADSLAEAGRPSEARDHLDQLAETAADRLGSEHRDTLSIRAGAATWAGRAGLLADAVFRLERLVAEQERVLGEDDQDTLNSRSELEYWRIRRQLTAYAVIRTPTEALAEMHKVLTDQIRLLGRLHADTMATRGRIASMRAEIGEPAAAADAFERLLNDQVQVFGLKHPWTLATRNNLWTSRAEAGRAEAALSALRELLVELTRVLGARHVDTLTVRNNIAFWQAELGDVNGATTALRELVADQTRVLGPRHPLTLTTRGHLARRLGDAGDAQGALMAFEKLLADRLDMTDGADSEVRTTRSNVAYWRYIVGDHHS</sequence>
<protein>
    <submittedName>
        <fullName evidence="3">Tetratricopeptide repeat protein</fullName>
    </submittedName>
</protein>
<name>A0ABV9Y8H5_9PSEU</name>
<dbReference type="SUPFAM" id="SSF52540">
    <property type="entry name" value="P-loop containing nucleoside triphosphate hydrolases"/>
    <property type="match status" value="1"/>
</dbReference>